<protein>
    <submittedName>
        <fullName evidence="9">Sugar ABC transporter permease</fullName>
    </submittedName>
</protein>
<evidence type="ECO:0000256" key="3">
    <source>
        <dbReference type="ARBA" id="ARBA00022475"/>
    </source>
</evidence>
<comment type="similarity">
    <text evidence="7">Belongs to the binding-protein-dependent transport system permease family.</text>
</comment>
<reference evidence="9 10" key="1">
    <citation type="submission" date="2019-08" db="EMBL/GenBank/DDBJ databases">
        <title>Genome sequencing of Paenibacillus faecis DSM 23593(T).</title>
        <authorList>
            <person name="Kook J.-K."/>
            <person name="Park S.-N."/>
            <person name="Lim Y.K."/>
        </authorList>
    </citation>
    <scope>NUCLEOTIDE SEQUENCE [LARGE SCALE GENOMIC DNA]</scope>
    <source>
        <strain evidence="9 10">DSM 23593</strain>
    </source>
</reference>
<feature type="domain" description="ABC transmembrane type-1" evidence="8">
    <location>
        <begin position="93"/>
        <end position="308"/>
    </location>
</feature>
<dbReference type="Proteomes" id="UP000325218">
    <property type="component" value="Unassembled WGS sequence"/>
</dbReference>
<dbReference type="Pfam" id="PF00528">
    <property type="entry name" value="BPD_transp_1"/>
    <property type="match status" value="1"/>
</dbReference>
<dbReference type="InterPro" id="IPR000515">
    <property type="entry name" value="MetI-like"/>
</dbReference>
<comment type="subcellular location">
    <subcellularLocation>
        <location evidence="1 7">Cell membrane</location>
        <topology evidence="1 7">Multi-pass membrane protein</topology>
    </subcellularLocation>
</comment>
<keyword evidence="5 7" id="KW-1133">Transmembrane helix</keyword>
<keyword evidence="3" id="KW-1003">Cell membrane</keyword>
<feature type="transmembrane region" description="Helical" evidence="7">
    <location>
        <begin position="292"/>
        <end position="312"/>
    </location>
</feature>
<dbReference type="InterPro" id="IPR050809">
    <property type="entry name" value="UgpAE/MalFG_permease"/>
</dbReference>
<name>A0A5D0CXW5_9BACL</name>
<feature type="transmembrane region" description="Helical" evidence="7">
    <location>
        <begin position="139"/>
        <end position="160"/>
    </location>
</feature>
<evidence type="ECO:0000313" key="9">
    <source>
        <dbReference type="EMBL" id="TYA13545.1"/>
    </source>
</evidence>
<keyword evidence="6 7" id="KW-0472">Membrane</keyword>
<evidence type="ECO:0000313" key="10">
    <source>
        <dbReference type="Proteomes" id="UP000325218"/>
    </source>
</evidence>
<dbReference type="OrthoDB" id="9785836at2"/>
<dbReference type="EMBL" id="VSDO01000002">
    <property type="protein sequence ID" value="TYA13545.1"/>
    <property type="molecule type" value="Genomic_DNA"/>
</dbReference>
<evidence type="ECO:0000259" key="8">
    <source>
        <dbReference type="PROSITE" id="PS50928"/>
    </source>
</evidence>
<dbReference type="InterPro" id="IPR035906">
    <property type="entry name" value="MetI-like_sf"/>
</dbReference>
<keyword evidence="2 7" id="KW-0813">Transport</keyword>
<evidence type="ECO:0000256" key="4">
    <source>
        <dbReference type="ARBA" id="ARBA00022692"/>
    </source>
</evidence>
<comment type="caution">
    <text evidence="9">The sequence shown here is derived from an EMBL/GenBank/DDBJ whole genome shotgun (WGS) entry which is preliminary data.</text>
</comment>
<dbReference type="PROSITE" id="PS50928">
    <property type="entry name" value="ABC_TM1"/>
    <property type="match status" value="1"/>
</dbReference>
<feature type="transmembrane region" description="Helical" evidence="7">
    <location>
        <begin position="92"/>
        <end position="118"/>
    </location>
</feature>
<evidence type="ECO:0000256" key="1">
    <source>
        <dbReference type="ARBA" id="ARBA00004651"/>
    </source>
</evidence>
<keyword evidence="4 7" id="KW-0812">Transmembrane</keyword>
<sequence length="321" mass="36135">MKLRSQSKRFKKGEIRIAVSGKPKRKWFLAELPFHVMLLPAVILTLIFRYVPIAGLSIAFMDYQPVFGLSDQRWVGWDNFEYVFNLPGFFNVLWNTLFIAVMKIVGNLIVPVVFALLLNEVRNRWFKQSVQTMLYLPHFLSWVALAGVLIDILSPSSGIINNLLTGLGMKPIFFLGDPATFPYTLVFTDVWKEFGWGTIIYLASITTIDPTQYEAAIIDGAGRWKQTLHVTLPALAPVMLLLMVLGIGNVLQAGFDQVYNLYSPQVYSTGDIIDTLVYRIGIVDVQFGPATAVGFFKSVVSFVLIVIGYKLANKWAGYKVF</sequence>
<dbReference type="CDD" id="cd06261">
    <property type="entry name" value="TM_PBP2"/>
    <property type="match status" value="1"/>
</dbReference>
<evidence type="ECO:0000256" key="7">
    <source>
        <dbReference type="RuleBase" id="RU363032"/>
    </source>
</evidence>
<evidence type="ECO:0000256" key="6">
    <source>
        <dbReference type="ARBA" id="ARBA00023136"/>
    </source>
</evidence>
<evidence type="ECO:0000256" key="5">
    <source>
        <dbReference type="ARBA" id="ARBA00022989"/>
    </source>
</evidence>
<dbReference type="GO" id="GO:0005886">
    <property type="term" value="C:plasma membrane"/>
    <property type="evidence" value="ECO:0007669"/>
    <property type="project" value="UniProtKB-SubCell"/>
</dbReference>
<accession>A0A5D0CXW5</accession>
<proteinExistence type="inferred from homology"/>
<dbReference type="AlphaFoldDB" id="A0A5D0CXW5"/>
<dbReference type="SUPFAM" id="SSF161098">
    <property type="entry name" value="MetI-like"/>
    <property type="match status" value="1"/>
</dbReference>
<evidence type="ECO:0000256" key="2">
    <source>
        <dbReference type="ARBA" id="ARBA00022448"/>
    </source>
</evidence>
<gene>
    <name evidence="9" type="ORF">FRY98_12930</name>
</gene>
<feature type="transmembrane region" description="Helical" evidence="7">
    <location>
        <begin position="232"/>
        <end position="255"/>
    </location>
</feature>
<keyword evidence="10" id="KW-1185">Reference proteome</keyword>
<dbReference type="Gene3D" id="1.10.3720.10">
    <property type="entry name" value="MetI-like"/>
    <property type="match status" value="1"/>
</dbReference>
<dbReference type="RefSeq" id="WP_148452324.1">
    <property type="nucleotide sequence ID" value="NZ_BORZ01000001.1"/>
</dbReference>
<dbReference type="PANTHER" id="PTHR43227:SF11">
    <property type="entry name" value="BLL4140 PROTEIN"/>
    <property type="match status" value="1"/>
</dbReference>
<feature type="transmembrane region" description="Helical" evidence="7">
    <location>
        <begin position="32"/>
        <end position="51"/>
    </location>
</feature>
<dbReference type="GO" id="GO:0055085">
    <property type="term" value="P:transmembrane transport"/>
    <property type="evidence" value="ECO:0007669"/>
    <property type="project" value="InterPro"/>
</dbReference>
<organism evidence="9 10">
    <name type="scientific">Paenibacillus faecis</name>
    <dbReference type="NCBI Taxonomy" id="862114"/>
    <lineage>
        <taxon>Bacteria</taxon>
        <taxon>Bacillati</taxon>
        <taxon>Bacillota</taxon>
        <taxon>Bacilli</taxon>
        <taxon>Bacillales</taxon>
        <taxon>Paenibacillaceae</taxon>
        <taxon>Paenibacillus</taxon>
    </lineage>
</organism>
<dbReference type="PANTHER" id="PTHR43227">
    <property type="entry name" value="BLL4140 PROTEIN"/>
    <property type="match status" value="1"/>
</dbReference>